<dbReference type="InterPro" id="IPR015500">
    <property type="entry name" value="Peptidase_S8_subtilisin-rel"/>
</dbReference>
<sequence length="1018" mass="106495">MLSDGVLGGTRSAFSRNPSQPPFLMTGYFPTGTSRNHATGLATGSDIFSQPGGVVVSGAVARTGSFPLLPLTFGGTATSGIFPPSGRIIPSGNSGLPTFEPTPMSLETVSPFTTQDSSRVVATGSIIPSLNPVVVKSVITVSDSTGVTTKTVPMIVGGGILAPILATSTSSLDPNGVEASSTAHVLQTQIIYATQAVRSWTVSPSNSASKTRAFDAVKSAESLGESFSIRLDHGGGGGGGTSNSGSCSGGNLVTKLFDTVSCALNGLDKLGSDIEGGIDDIENDLKNLQRVLQPLDPNLPVPDAPEDPSPNTPSDTSPDTSSDPSPSEPSPSSNSRMSTGSASESQSSTASTTCNSTATVSKCSAICAASSSCTTTCYSTIQGCSVTGTTITGFAATTASRTQYLVFASTSADASSINNFLSSKVEDPSAMMYLPPDDSAGIAAFWAIPEDSNAGSTAGLNQSQVGDIQRQPGVSLVMTNAVYSEVPEPSLSASEVTATGTPNSPISTPLRTGVPQVRRDVSHPKDLAHTEISRSLSRRNDMLVEIQLRRPGHWLDVPFELRAVSQPRDFTLQPALADLDYIYLSPAGQDTWVYVADSGLNRNHQVVPDDEWIIVQKNTPWGRARNDPDGHGTQVTSKICGLDTGVAKKTTIIPVKFDANTLQSYILIWKLILEDIYARRKTMPQTALPGKTVINYSHTVISKFQWDERGIQNIKPIMAELMSLGVVIVVAAGNDRDDQGGNPAILWPPASWASSDFPIIVVSAVDREFKPEPYSNYGPQTSVWAIGQNNLVAMANSDDGYKLKPGTSFAAPQVAGLLAYYLSLPTVPFETTPAGTIASHVYNFFRTADGAYARGPNGERVLWNQYQGNYEFLCTPGVFKKGKRGLVQNDACGLPQPSTLTTLTASTQQTQPSSQPVLSTIMSPSLSSTSSPPPPPPPSPSPSTSSYTPPPPSPSTSSTPPPLPPASPTPPAPGTPVAVPGDPKASGLPASIIDPVQTPSIGELLKCVEEGKHFCTIS</sequence>
<feature type="compositionally biased region" description="Low complexity" evidence="6">
    <location>
        <begin position="905"/>
        <end position="930"/>
    </location>
</feature>
<feature type="compositionally biased region" description="Pro residues" evidence="6">
    <location>
        <begin position="948"/>
        <end position="974"/>
    </location>
</feature>
<keyword evidence="4 5" id="KW-0720">Serine protease</keyword>
<evidence type="ECO:0000256" key="5">
    <source>
        <dbReference type="PROSITE-ProRule" id="PRU01240"/>
    </source>
</evidence>
<protein>
    <recommendedName>
        <fullName evidence="7">Peptidase S8/S53 domain-containing protein</fullName>
    </recommendedName>
</protein>
<evidence type="ECO:0000313" key="9">
    <source>
        <dbReference type="Proteomes" id="UP001276659"/>
    </source>
</evidence>
<dbReference type="Gene3D" id="3.40.50.200">
    <property type="entry name" value="Peptidase S8/S53 domain"/>
    <property type="match status" value="1"/>
</dbReference>
<dbReference type="InterPro" id="IPR023828">
    <property type="entry name" value="Peptidase_S8_Ser-AS"/>
</dbReference>
<dbReference type="GO" id="GO:0004252">
    <property type="term" value="F:serine-type endopeptidase activity"/>
    <property type="evidence" value="ECO:0007669"/>
    <property type="project" value="UniProtKB-UniRule"/>
</dbReference>
<name>A0AAD9ZIA0_9LECA</name>
<dbReference type="PROSITE" id="PS00137">
    <property type="entry name" value="SUBTILASE_HIS"/>
    <property type="match status" value="1"/>
</dbReference>
<dbReference type="PROSITE" id="PS00138">
    <property type="entry name" value="SUBTILASE_SER"/>
    <property type="match status" value="1"/>
</dbReference>
<dbReference type="PANTHER" id="PTHR43806">
    <property type="entry name" value="PEPTIDASE S8"/>
    <property type="match status" value="1"/>
</dbReference>
<feature type="active site" description="Charge relay system" evidence="5">
    <location>
        <position position="808"/>
    </location>
</feature>
<feature type="region of interest" description="Disordered" evidence="6">
    <location>
        <begin position="905"/>
        <end position="996"/>
    </location>
</feature>
<evidence type="ECO:0000256" key="2">
    <source>
        <dbReference type="ARBA" id="ARBA00022670"/>
    </source>
</evidence>
<feature type="compositionally biased region" description="Pro residues" evidence="6">
    <location>
        <begin position="297"/>
        <end position="311"/>
    </location>
</feature>
<dbReference type="InterPro" id="IPR050131">
    <property type="entry name" value="Peptidase_S8_subtilisin-like"/>
</dbReference>
<comment type="similarity">
    <text evidence="1 5">Belongs to the peptidase S8 family.</text>
</comment>
<feature type="active site" description="Charge relay system" evidence="5">
    <location>
        <position position="597"/>
    </location>
</feature>
<evidence type="ECO:0000313" key="8">
    <source>
        <dbReference type="EMBL" id="KAK3178223.1"/>
    </source>
</evidence>
<feature type="domain" description="Peptidase S8/S53" evidence="7">
    <location>
        <begin position="589"/>
        <end position="823"/>
    </location>
</feature>
<comment type="caution">
    <text evidence="8">The sequence shown here is derived from an EMBL/GenBank/DDBJ whole genome shotgun (WGS) entry which is preliminary data.</text>
</comment>
<gene>
    <name evidence="8" type="ORF">OEA41_000356</name>
</gene>
<feature type="compositionally biased region" description="Polar residues" evidence="6">
    <location>
        <begin position="492"/>
        <end position="510"/>
    </location>
</feature>
<dbReference type="Pfam" id="PF00082">
    <property type="entry name" value="Peptidase_S8"/>
    <property type="match status" value="1"/>
</dbReference>
<keyword evidence="3 5" id="KW-0378">Hydrolase</keyword>
<dbReference type="InterPro" id="IPR000209">
    <property type="entry name" value="Peptidase_S8/S53_dom"/>
</dbReference>
<feature type="compositionally biased region" description="Low complexity" evidence="6">
    <location>
        <begin position="312"/>
        <end position="351"/>
    </location>
</feature>
<dbReference type="SUPFAM" id="SSF52743">
    <property type="entry name" value="Subtilisin-like"/>
    <property type="match status" value="1"/>
</dbReference>
<dbReference type="Proteomes" id="UP001276659">
    <property type="component" value="Unassembled WGS sequence"/>
</dbReference>
<feature type="compositionally biased region" description="Pro residues" evidence="6">
    <location>
        <begin position="931"/>
        <end position="941"/>
    </location>
</feature>
<reference evidence="8" key="1">
    <citation type="submission" date="2022-11" db="EMBL/GenBank/DDBJ databases">
        <title>Chromosomal genome sequence assembly and mating type (MAT) locus characterization of the leprose asexual lichenized fungus Lepraria neglecta (Nyl.) Erichsen.</title>
        <authorList>
            <person name="Allen J.L."/>
            <person name="Pfeffer B."/>
        </authorList>
    </citation>
    <scope>NUCLEOTIDE SEQUENCE</scope>
    <source>
        <strain evidence="8">Allen 5258</strain>
    </source>
</reference>
<proteinExistence type="inferred from homology"/>
<feature type="active site" description="Charge relay system" evidence="5">
    <location>
        <position position="631"/>
    </location>
</feature>
<dbReference type="GO" id="GO:0006508">
    <property type="term" value="P:proteolysis"/>
    <property type="evidence" value="ECO:0007669"/>
    <property type="project" value="UniProtKB-KW"/>
</dbReference>
<evidence type="ECO:0000256" key="6">
    <source>
        <dbReference type="SAM" id="MobiDB-lite"/>
    </source>
</evidence>
<organism evidence="8 9">
    <name type="scientific">Lepraria neglecta</name>
    <dbReference type="NCBI Taxonomy" id="209136"/>
    <lineage>
        <taxon>Eukaryota</taxon>
        <taxon>Fungi</taxon>
        <taxon>Dikarya</taxon>
        <taxon>Ascomycota</taxon>
        <taxon>Pezizomycotina</taxon>
        <taxon>Lecanoromycetes</taxon>
        <taxon>OSLEUM clade</taxon>
        <taxon>Lecanoromycetidae</taxon>
        <taxon>Lecanorales</taxon>
        <taxon>Lecanorineae</taxon>
        <taxon>Stereocaulaceae</taxon>
        <taxon>Lepraria</taxon>
    </lineage>
</organism>
<feature type="region of interest" description="Disordered" evidence="6">
    <location>
        <begin position="492"/>
        <end position="517"/>
    </location>
</feature>
<dbReference type="PROSITE" id="PS51892">
    <property type="entry name" value="SUBTILASE"/>
    <property type="match status" value="1"/>
</dbReference>
<dbReference type="InterPro" id="IPR036852">
    <property type="entry name" value="Peptidase_S8/S53_dom_sf"/>
</dbReference>
<accession>A0AAD9ZIA0</accession>
<dbReference type="AlphaFoldDB" id="A0AAD9ZIA0"/>
<evidence type="ECO:0000259" key="7">
    <source>
        <dbReference type="Pfam" id="PF00082"/>
    </source>
</evidence>
<evidence type="ECO:0000256" key="3">
    <source>
        <dbReference type="ARBA" id="ARBA00022801"/>
    </source>
</evidence>
<dbReference type="EMBL" id="JASNWA010000003">
    <property type="protein sequence ID" value="KAK3178223.1"/>
    <property type="molecule type" value="Genomic_DNA"/>
</dbReference>
<dbReference type="InterPro" id="IPR022398">
    <property type="entry name" value="Peptidase_S8_His-AS"/>
</dbReference>
<evidence type="ECO:0000256" key="4">
    <source>
        <dbReference type="ARBA" id="ARBA00022825"/>
    </source>
</evidence>
<dbReference type="PANTHER" id="PTHR43806:SF11">
    <property type="entry name" value="CEREVISIN-RELATED"/>
    <property type="match status" value="1"/>
</dbReference>
<dbReference type="PRINTS" id="PR00723">
    <property type="entry name" value="SUBTILISIN"/>
</dbReference>
<feature type="region of interest" description="Disordered" evidence="6">
    <location>
        <begin position="294"/>
        <end position="351"/>
    </location>
</feature>
<evidence type="ECO:0000256" key="1">
    <source>
        <dbReference type="ARBA" id="ARBA00011073"/>
    </source>
</evidence>
<keyword evidence="2 5" id="KW-0645">Protease</keyword>
<keyword evidence="9" id="KW-1185">Reference proteome</keyword>